<comment type="caution">
    <text evidence="4">The sequence shown here is derived from an EMBL/GenBank/DDBJ whole genome shotgun (WGS) entry which is preliminary data.</text>
</comment>
<dbReference type="InterPro" id="IPR001322">
    <property type="entry name" value="Lamin_tail_dom"/>
</dbReference>
<dbReference type="EMBL" id="WAEM01000002">
    <property type="protein sequence ID" value="KAB1156818.1"/>
    <property type="molecule type" value="Genomic_DNA"/>
</dbReference>
<keyword evidence="5" id="KW-1185">Reference proteome</keyword>
<dbReference type="PROSITE" id="PS51841">
    <property type="entry name" value="LTD"/>
    <property type="match status" value="1"/>
</dbReference>
<dbReference type="SUPFAM" id="SSF74853">
    <property type="entry name" value="Lamin A/C globular tail domain"/>
    <property type="match status" value="1"/>
</dbReference>
<dbReference type="Gene3D" id="2.60.40.1260">
    <property type="entry name" value="Lamin Tail domain"/>
    <property type="match status" value="1"/>
</dbReference>
<evidence type="ECO:0000256" key="2">
    <source>
        <dbReference type="SAM" id="SignalP"/>
    </source>
</evidence>
<name>A0A7J5AHE7_9FLAO</name>
<dbReference type="AlphaFoldDB" id="A0A7J5AHE7"/>
<dbReference type="InterPro" id="IPR026444">
    <property type="entry name" value="Secre_tail"/>
</dbReference>
<dbReference type="Pfam" id="PF18962">
    <property type="entry name" value="Por_Secre_tail"/>
    <property type="match status" value="1"/>
</dbReference>
<dbReference type="InterPro" id="IPR036415">
    <property type="entry name" value="Lamin_tail_dom_sf"/>
</dbReference>
<proteinExistence type="predicted"/>
<reference evidence="4 5" key="1">
    <citation type="submission" date="2019-09" db="EMBL/GenBank/DDBJ databases">
        <title>Flavobacterium sp. nov., isolated from glacier ice.</title>
        <authorList>
            <person name="Liu Q."/>
        </authorList>
    </citation>
    <scope>NUCLEOTIDE SEQUENCE [LARGE SCALE GENOMIC DNA]</scope>
    <source>
        <strain evidence="4 5">NBRC 112527</strain>
    </source>
</reference>
<feature type="signal peptide" evidence="2">
    <location>
        <begin position="1"/>
        <end position="19"/>
    </location>
</feature>
<dbReference type="OrthoDB" id="1056765at2"/>
<evidence type="ECO:0000259" key="3">
    <source>
        <dbReference type="PROSITE" id="PS51841"/>
    </source>
</evidence>
<protein>
    <submittedName>
        <fullName evidence="4">T9SS type A sorting domain-containing protein</fullName>
    </submittedName>
</protein>
<evidence type="ECO:0000313" key="4">
    <source>
        <dbReference type="EMBL" id="KAB1156818.1"/>
    </source>
</evidence>
<dbReference type="NCBIfam" id="TIGR04183">
    <property type="entry name" value="Por_Secre_tail"/>
    <property type="match status" value="1"/>
</dbReference>
<keyword evidence="1 2" id="KW-0732">Signal</keyword>
<feature type="chain" id="PRO_5029882882" evidence="2">
    <location>
        <begin position="20"/>
        <end position="284"/>
    </location>
</feature>
<dbReference type="Pfam" id="PF00932">
    <property type="entry name" value="LTD"/>
    <property type="match status" value="1"/>
</dbReference>
<evidence type="ECO:0000313" key="5">
    <source>
        <dbReference type="Proteomes" id="UP000490922"/>
    </source>
</evidence>
<dbReference type="RefSeq" id="WP_151106812.1">
    <property type="nucleotide sequence ID" value="NZ_WAEM01000002.1"/>
</dbReference>
<feature type="domain" description="LTD" evidence="3">
    <location>
        <begin position="9"/>
        <end position="156"/>
    </location>
</feature>
<gene>
    <name evidence="4" type="ORF">F6464_05560</name>
</gene>
<sequence>MKKIYILFSTVLVTVASQAQIVINEVYGGGGNSGSVYKNDFVELINSGTSSATLSGATLQYASATGTFNAYHPLPDITLAPGQKYLIQEAAGAGGTTDLPSPDYVAPIPTPFTGTIGTTAGFSMAGSNGKIALVSDNLQIVTPTDANVLDFVGYGSATAFEGAKAAPAASAVNSVSRTNGIDTNDNGADFTAAAASPQNSLGVKQNAISGLNVYPNPVVNGNLFITSSNTAATKSVAIFDVLGKQVIKTNVSNQVVNVSKLISGVYILKITEEGKTATRKLVIK</sequence>
<organism evidence="4 5">
    <name type="scientific">Flavobacterium luteum</name>
    <dbReference type="NCBI Taxonomy" id="2026654"/>
    <lineage>
        <taxon>Bacteria</taxon>
        <taxon>Pseudomonadati</taxon>
        <taxon>Bacteroidota</taxon>
        <taxon>Flavobacteriia</taxon>
        <taxon>Flavobacteriales</taxon>
        <taxon>Flavobacteriaceae</taxon>
        <taxon>Flavobacterium</taxon>
    </lineage>
</organism>
<evidence type="ECO:0000256" key="1">
    <source>
        <dbReference type="ARBA" id="ARBA00022729"/>
    </source>
</evidence>
<accession>A0A7J5AHE7</accession>
<dbReference type="Proteomes" id="UP000490922">
    <property type="component" value="Unassembled WGS sequence"/>
</dbReference>